<reference evidence="2" key="1">
    <citation type="submission" date="2018-02" db="EMBL/GenBank/DDBJ databases">
        <title>Rhizophora mucronata_Transcriptome.</title>
        <authorList>
            <person name="Meera S.P."/>
            <person name="Sreeshan A."/>
            <person name="Augustine A."/>
        </authorList>
    </citation>
    <scope>NUCLEOTIDE SEQUENCE</scope>
    <source>
        <tissue evidence="2">Leaf</tissue>
    </source>
</reference>
<accession>A0A2P2MIM0</accession>
<evidence type="ECO:0000256" key="1">
    <source>
        <dbReference type="SAM" id="Phobius"/>
    </source>
</evidence>
<feature type="transmembrane region" description="Helical" evidence="1">
    <location>
        <begin position="31"/>
        <end position="53"/>
    </location>
</feature>
<dbReference type="EMBL" id="GGEC01049581">
    <property type="protein sequence ID" value="MBX30065.1"/>
    <property type="molecule type" value="Transcribed_RNA"/>
</dbReference>
<keyword evidence="1" id="KW-0812">Transmembrane</keyword>
<keyword evidence="1" id="KW-0472">Membrane</keyword>
<organism evidence="2">
    <name type="scientific">Rhizophora mucronata</name>
    <name type="common">Asiatic mangrove</name>
    <dbReference type="NCBI Taxonomy" id="61149"/>
    <lineage>
        <taxon>Eukaryota</taxon>
        <taxon>Viridiplantae</taxon>
        <taxon>Streptophyta</taxon>
        <taxon>Embryophyta</taxon>
        <taxon>Tracheophyta</taxon>
        <taxon>Spermatophyta</taxon>
        <taxon>Magnoliopsida</taxon>
        <taxon>eudicotyledons</taxon>
        <taxon>Gunneridae</taxon>
        <taxon>Pentapetalae</taxon>
        <taxon>rosids</taxon>
        <taxon>fabids</taxon>
        <taxon>Malpighiales</taxon>
        <taxon>Rhizophoraceae</taxon>
        <taxon>Rhizophora</taxon>
    </lineage>
</organism>
<sequence>MLAFSIFHHDEVIHHKLCRETHHFLSVGSEVLVRIVLNKYTLLSCLLYIYGWVR</sequence>
<protein>
    <submittedName>
        <fullName evidence="2">Uncharacterized protein</fullName>
    </submittedName>
</protein>
<evidence type="ECO:0000313" key="2">
    <source>
        <dbReference type="EMBL" id="MBX30065.1"/>
    </source>
</evidence>
<proteinExistence type="predicted"/>
<keyword evidence="1" id="KW-1133">Transmembrane helix</keyword>
<name>A0A2P2MIM0_RHIMU</name>
<dbReference type="AlphaFoldDB" id="A0A2P2MIM0"/>